<feature type="transmembrane region" description="Helical" evidence="1">
    <location>
        <begin position="20"/>
        <end position="48"/>
    </location>
</feature>
<evidence type="ECO:0000313" key="2">
    <source>
        <dbReference type="EMBL" id="MAA14804.1"/>
    </source>
</evidence>
<keyword evidence="1" id="KW-0812">Transmembrane</keyword>
<sequence length="128" mass="14529">MPIFKTARKGKEKKNSMEQIELGMFVFSVLFNAQFVVEVALSLCIPFFPLPSALYGGTYLCVCVTCACVCMQAECTTCNVLLHSSVNVLVWLQRYLLYSYYFYYCGCLVMPDIITAVMLFKCIEEQCS</sequence>
<accession>A0A224YLE9</accession>
<evidence type="ECO:0000256" key="1">
    <source>
        <dbReference type="SAM" id="Phobius"/>
    </source>
</evidence>
<proteinExistence type="predicted"/>
<protein>
    <submittedName>
        <fullName evidence="2">Uncharacterized protein</fullName>
    </submittedName>
</protein>
<reference evidence="2" key="1">
    <citation type="journal article" date="2017" name="Parasit. Vectors">
        <title>Sialotranscriptomics of Rhipicephalus zambeziensis reveals intricate expression profiles of secretory proteins and suggests tight temporal transcriptional regulation during blood-feeding.</title>
        <authorList>
            <person name="de Castro M.H."/>
            <person name="de Klerk D."/>
            <person name="Pienaar R."/>
            <person name="Rees D.J.G."/>
            <person name="Mans B.J."/>
        </authorList>
    </citation>
    <scope>NUCLEOTIDE SEQUENCE</scope>
    <source>
        <tissue evidence="2">Salivary glands</tissue>
    </source>
</reference>
<organism evidence="2">
    <name type="scientific">Rhipicephalus zambeziensis</name>
    <dbReference type="NCBI Taxonomy" id="60191"/>
    <lineage>
        <taxon>Eukaryota</taxon>
        <taxon>Metazoa</taxon>
        <taxon>Ecdysozoa</taxon>
        <taxon>Arthropoda</taxon>
        <taxon>Chelicerata</taxon>
        <taxon>Arachnida</taxon>
        <taxon>Acari</taxon>
        <taxon>Parasitiformes</taxon>
        <taxon>Ixodida</taxon>
        <taxon>Ixodoidea</taxon>
        <taxon>Ixodidae</taxon>
        <taxon>Rhipicephalinae</taxon>
        <taxon>Rhipicephalus</taxon>
        <taxon>Rhipicephalus</taxon>
    </lineage>
</organism>
<dbReference type="AlphaFoldDB" id="A0A224YLE9"/>
<dbReference type="EMBL" id="GFPF01003658">
    <property type="protein sequence ID" value="MAA14804.1"/>
    <property type="molecule type" value="Transcribed_RNA"/>
</dbReference>
<keyword evidence="1" id="KW-1133">Transmembrane helix</keyword>
<keyword evidence="1" id="KW-0472">Membrane</keyword>
<name>A0A224YLE9_9ACAR</name>
<feature type="transmembrane region" description="Helical" evidence="1">
    <location>
        <begin position="101"/>
        <end position="120"/>
    </location>
</feature>